<feature type="region of interest" description="Disordered" evidence="1">
    <location>
        <begin position="622"/>
        <end position="659"/>
    </location>
</feature>
<feature type="region of interest" description="Disordered" evidence="1">
    <location>
        <begin position="461"/>
        <end position="481"/>
    </location>
</feature>
<feature type="region of interest" description="Disordered" evidence="1">
    <location>
        <begin position="277"/>
        <end position="311"/>
    </location>
</feature>
<evidence type="ECO:0000313" key="2">
    <source>
        <dbReference type="EMBL" id="KIK24702.1"/>
    </source>
</evidence>
<dbReference type="EMBL" id="KN833714">
    <property type="protein sequence ID" value="KIK24702.1"/>
    <property type="molecule type" value="Genomic_DNA"/>
</dbReference>
<organism evidence="2 3">
    <name type="scientific">Pisolithus microcarpus 441</name>
    <dbReference type="NCBI Taxonomy" id="765257"/>
    <lineage>
        <taxon>Eukaryota</taxon>
        <taxon>Fungi</taxon>
        <taxon>Dikarya</taxon>
        <taxon>Basidiomycota</taxon>
        <taxon>Agaricomycotina</taxon>
        <taxon>Agaricomycetes</taxon>
        <taxon>Agaricomycetidae</taxon>
        <taxon>Boletales</taxon>
        <taxon>Sclerodermatineae</taxon>
        <taxon>Pisolithaceae</taxon>
        <taxon>Pisolithus</taxon>
    </lineage>
</organism>
<reference evidence="3" key="2">
    <citation type="submission" date="2015-01" db="EMBL/GenBank/DDBJ databases">
        <title>Evolutionary Origins and Diversification of the Mycorrhizal Mutualists.</title>
        <authorList>
            <consortium name="DOE Joint Genome Institute"/>
            <consortium name="Mycorrhizal Genomics Consortium"/>
            <person name="Kohler A."/>
            <person name="Kuo A."/>
            <person name="Nagy L.G."/>
            <person name="Floudas D."/>
            <person name="Copeland A."/>
            <person name="Barry K.W."/>
            <person name="Cichocki N."/>
            <person name="Veneault-Fourrey C."/>
            <person name="LaButti K."/>
            <person name="Lindquist E.A."/>
            <person name="Lipzen A."/>
            <person name="Lundell T."/>
            <person name="Morin E."/>
            <person name="Murat C."/>
            <person name="Riley R."/>
            <person name="Ohm R."/>
            <person name="Sun H."/>
            <person name="Tunlid A."/>
            <person name="Henrissat B."/>
            <person name="Grigoriev I.V."/>
            <person name="Hibbett D.S."/>
            <person name="Martin F."/>
        </authorList>
    </citation>
    <scope>NUCLEOTIDE SEQUENCE [LARGE SCALE GENOMIC DNA]</scope>
    <source>
        <strain evidence="3">441</strain>
    </source>
</reference>
<feature type="compositionally biased region" description="Acidic residues" evidence="1">
    <location>
        <begin position="462"/>
        <end position="481"/>
    </location>
</feature>
<feature type="region of interest" description="Disordered" evidence="1">
    <location>
        <begin position="1"/>
        <end position="64"/>
    </location>
</feature>
<feature type="compositionally biased region" description="Basic and acidic residues" evidence="1">
    <location>
        <begin position="337"/>
        <end position="352"/>
    </location>
</feature>
<proteinExistence type="predicted"/>
<dbReference type="Proteomes" id="UP000054018">
    <property type="component" value="Unassembled WGS sequence"/>
</dbReference>
<dbReference type="PANTHER" id="PTHR38702">
    <property type="entry name" value="CALPONIN-HOMOLOGY (CH) DOMAIN-CONTAINING PROTEIN"/>
    <property type="match status" value="1"/>
</dbReference>
<dbReference type="AlphaFoldDB" id="A0A0C9ZQZ2"/>
<name>A0A0C9ZQZ2_9AGAM</name>
<reference evidence="2 3" key="1">
    <citation type="submission" date="2014-04" db="EMBL/GenBank/DDBJ databases">
        <authorList>
            <consortium name="DOE Joint Genome Institute"/>
            <person name="Kuo A."/>
            <person name="Kohler A."/>
            <person name="Costa M.D."/>
            <person name="Nagy L.G."/>
            <person name="Floudas D."/>
            <person name="Copeland A."/>
            <person name="Barry K.W."/>
            <person name="Cichocki N."/>
            <person name="Veneault-Fourrey C."/>
            <person name="LaButti K."/>
            <person name="Lindquist E.A."/>
            <person name="Lipzen A."/>
            <person name="Lundell T."/>
            <person name="Morin E."/>
            <person name="Murat C."/>
            <person name="Sun H."/>
            <person name="Tunlid A."/>
            <person name="Henrissat B."/>
            <person name="Grigoriev I.V."/>
            <person name="Hibbett D.S."/>
            <person name="Martin F."/>
            <person name="Nordberg H.P."/>
            <person name="Cantor M.N."/>
            <person name="Hua S.X."/>
        </authorList>
    </citation>
    <scope>NUCLEOTIDE SEQUENCE [LARGE SCALE GENOMIC DNA]</scope>
    <source>
        <strain evidence="2 3">441</strain>
    </source>
</reference>
<dbReference type="STRING" id="765257.A0A0C9ZQZ2"/>
<accession>A0A0C9ZQZ2</accession>
<evidence type="ECO:0000313" key="3">
    <source>
        <dbReference type="Proteomes" id="UP000054018"/>
    </source>
</evidence>
<feature type="compositionally biased region" description="Polar residues" evidence="1">
    <location>
        <begin position="646"/>
        <end position="659"/>
    </location>
</feature>
<evidence type="ECO:0000256" key="1">
    <source>
        <dbReference type="SAM" id="MobiDB-lite"/>
    </source>
</evidence>
<protein>
    <submittedName>
        <fullName evidence="2">Uncharacterized protein</fullName>
    </submittedName>
</protein>
<feature type="region of interest" description="Disordered" evidence="1">
    <location>
        <begin position="333"/>
        <end position="352"/>
    </location>
</feature>
<keyword evidence="3" id="KW-1185">Reference proteome</keyword>
<sequence>MASDSSLTPPALTPDITGSGSGSGDSAQVLDLLAAKKPPGSRRQVAFYPNSNSSNKPVKPFSRSAAKRQSVMALGSIEHLQHYFTKTGLAAKTTPSNKLQGQFVPAIGGLSLKTDAPSSSDITQDFELPPSPVVPESRPQAFPPFVKTYETDPDAFLPGVIDDLVATTRVWALGPCDTLPASPPHSPIDVLDVLKTTTRAIRSVRNYVIALPDESAGTIRSQYRNKIAAGDPVKRNKPRQSTQPDPLSMIRKSALEVLAALRALEERSRVPLTDEAYDAQSDHGSSQGQNPHSRVASPSGASDDEVDSQSFDPDVSISFIRVQGRYDSIPVWEDEFEQKTHPSDEEQEKRERWDDKLVLGGGWLYKQDVRLERLEKERGIVQRYVDLVDDVLFDGQKDGKCGWERARERAAKRDREGRGKSRRVSAGDINSFRFPCERPTPARRVVSTGILGSFQAMTLSEEPGEMETLSEEESTDEDDLPEWARSSSFADDAIGRANALLQALLPEDLRSVLPFPSERSALLRALSSGQLLCVAYNMGVRRSRKPWGFISVDSIHDIISLEQSAEGVDDKGTTGWTFRRTDNLRLWAGQVLFLLSVTLDLQSCSALKLRYLLPLIIPSAPGRPDHMTPTSSPARNASPARGIPSCPSTPTTQRIRFSTNEPPIHFDPRLVAHREEGWESMLEVTLLRWVTAVVDERRGER</sequence>
<dbReference type="HOGENOM" id="CLU_013928_0_0_1"/>
<feature type="region of interest" description="Disordered" evidence="1">
    <location>
        <begin position="227"/>
        <end position="248"/>
    </location>
</feature>
<feature type="compositionally biased region" description="Polar residues" evidence="1">
    <location>
        <begin position="282"/>
        <end position="292"/>
    </location>
</feature>
<gene>
    <name evidence="2" type="ORF">PISMIDRAFT_645351</name>
</gene>
<dbReference type="OrthoDB" id="2534759at2759"/>
<dbReference type="PANTHER" id="PTHR38702:SF1">
    <property type="entry name" value="CALPONIN-HOMOLOGY (CH) DOMAIN-CONTAINING PROTEIN"/>
    <property type="match status" value="1"/>
</dbReference>